<protein>
    <submittedName>
        <fullName evidence="3">Gliding motility-associated C-terminal domain-containing protein</fullName>
    </submittedName>
</protein>
<feature type="domain" description="PKD" evidence="2">
    <location>
        <begin position="726"/>
        <end position="789"/>
    </location>
</feature>
<feature type="signal peptide" evidence="1">
    <location>
        <begin position="1"/>
        <end position="25"/>
    </location>
</feature>
<dbReference type="SMART" id="SM00089">
    <property type="entry name" value="PKD"/>
    <property type="match status" value="1"/>
</dbReference>
<accession>A0ABY7PLG6</accession>
<dbReference type="PANTHER" id="PTHR35580">
    <property type="entry name" value="CELL SURFACE GLYCOPROTEIN (S-LAYER PROTEIN)-LIKE PROTEIN"/>
    <property type="match status" value="1"/>
</dbReference>
<reference evidence="3 4" key="1">
    <citation type="journal article" date="2011" name="Int. J. Syst. Evol. Microbiol.">
        <title>Hymenobacter yonginensis sp. nov., isolated from a mesotrophic artificial lake.</title>
        <authorList>
            <person name="Joung Y."/>
            <person name="Cho S.H."/>
            <person name="Kim H."/>
            <person name="Kim S.B."/>
            <person name="Joh K."/>
        </authorList>
    </citation>
    <scope>NUCLEOTIDE SEQUENCE [LARGE SCALE GENOMIC DNA]</scope>
    <source>
        <strain evidence="3 4">KCTC 22745</strain>
    </source>
</reference>
<dbReference type="InterPro" id="IPR013783">
    <property type="entry name" value="Ig-like_fold"/>
</dbReference>
<dbReference type="PROSITE" id="PS50093">
    <property type="entry name" value="PKD"/>
    <property type="match status" value="1"/>
</dbReference>
<evidence type="ECO:0000256" key="1">
    <source>
        <dbReference type="SAM" id="SignalP"/>
    </source>
</evidence>
<name>A0ABY7PLG6_9BACT</name>
<dbReference type="InterPro" id="IPR022409">
    <property type="entry name" value="PKD/Chitinase_dom"/>
</dbReference>
<organism evidence="3 4">
    <name type="scientific">Hymenobacter yonginensis</name>
    <dbReference type="NCBI Taxonomy" id="748197"/>
    <lineage>
        <taxon>Bacteria</taxon>
        <taxon>Pseudomonadati</taxon>
        <taxon>Bacteroidota</taxon>
        <taxon>Cytophagia</taxon>
        <taxon>Cytophagales</taxon>
        <taxon>Hymenobacteraceae</taxon>
        <taxon>Hymenobacter</taxon>
    </lineage>
</organism>
<dbReference type="InterPro" id="IPR057708">
    <property type="entry name" value="DUF7948"/>
</dbReference>
<dbReference type="CDD" id="cd00146">
    <property type="entry name" value="PKD"/>
    <property type="match status" value="1"/>
</dbReference>
<dbReference type="InterPro" id="IPR052918">
    <property type="entry name" value="Motility_Chemotaxis_Reg"/>
</dbReference>
<proteinExistence type="predicted"/>
<keyword evidence="4" id="KW-1185">Reference proteome</keyword>
<dbReference type="Pfam" id="PF25778">
    <property type="entry name" value="DUF7948"/>
    <property type="match status" value="1"/>
</dbReference>
<dbReference type="Pfam" id="PF18911">
    <property type="entry name" value="PKD_4"/>
    <property type="match status" value="1"/>
</dbReference>
<evidence type="ECO:0000313" key="3">
    <source>
        <dbReference type="EMBL" id="WBO84036.1"/>
    </source>
</evidence>
<dbReference type="InterPro" id="IPR035986">
    <property type="entry name" value="PKD_dom_sf"/>
</dbReference>
<evidence type="ECO:0000313" key="4">
    <source>
        <dbReference type="Proteomes" id="UP001211872"/>
    </source>
</evidence>
<feature type="chain" id="PRO_5046369228" evidence="1">
    <location>
        <begin position="26"/>
        <end position="1010"/>
    </location>
</feature>
<dbReference type="SUPFAM" id="SSF49299">
    <property type="entry name" value="PKD domain"/>
    <property type="match status" value="1"/>
</dbReference>
<dbReference type="EMBL" id="CP115396">
    <property type="protein sequence ID" value="WBO84036.1"/>
    <property type="molecule type" value="Genomic_DNA"/>
</dbReference>
<sequence>MSLLSRRVPQALALLATLAGPSAYAGSGLHFVENRKQWADPVKFRAEIPGGSVYLTCSGFVYDWHSAADLRRAHDALETTSRASKPAPAVPVRGHAVFVDFVDAAPTGAPVGREQEKTYHNYFFGNDPARWASNVALFGEVRYSGLYPGTDLRVYGTEPGGLKYDFEVQPGGHPEAIALRYRGTDGLQVQPDGTLLVHTSVTDVVEQRPYAYQLVQGQRRAVPCRYRLSGNLLHYEFPQGYDPATTLVIDPAVVACTYSGGAGETWGAASGYDAAGNIYSAGFAQTPGFPVTPGAYQNAYQGGTEVAISKFSPTGSQLLYATYLGGAGVDEVRALRTSATGDLYVLTQTSSSNFPVTAGCYDPSANGNVDLAITRFNATGTSLLGSTYLGGLYSDYGTELALTSTGVVVTGNTTSDNFPTTAGAYDRTLSGQDVLVASLSQSLTTLQWSTFLGGSVGNAETANSLQVETNGNILVAGATNAPDFPVTPGALRTTYAAPGDGFVARLQADGRALLASTFIGSLLGIDQVQKLGLDAEGNVVVCGTAGGVGVLEATPGALALAGNVFVAKLNKALTSQFFLAKPVNFSFSQPTALGVDACGNIHLAGFDGGGQPLLNPLPGTGTTGGVYLTTLSAAGNARLFGSYFGPSVQHAHGPAHRFDAQGKLYHSICTTSSFITTVSAYSPIRRSSGFDMLTFKIDQASSASTLVQATVAAVDSVCAPATVTFANTSTGSSSFLWNFADGTAPSTDKNPVHLFQNPGTYRVRLVALGTGTGCSRNDTTYVTVRVKSRPTVTLPRNQVLCPGGSLTLTAAASPGTTYRWNTGATTAGIRITQPGKYVVTVSNGSCTTRDSTVVLQPALARLPADTTGCVSGGVRLRAQAAPGSTYLWSTQATTPEIVATTSGRYTVRVTQGGCTEEKTVTVNLRRPILPPNVITPNGDGDNDFFKPDQDVLEPGTRLRLYNRWGRQVYATDNYRNDWNAAEQPAGVYYYTLENELFCTPASKGWVEVVK</sequence>
<gene>
    <name evidence="3" type="ORF">O9Z63_16860</name>
</gene>
<evidence type="ECO:0000259" key="2">
    <source>
        <dbReference type="PROSITE" id="PS50093"/>
    </source>
</evidence>
<dbReference type="PANTHER" id="PTHR35580:SF1">
    <property type="entry name" value="PHYTASE-LIKE DOMAIN-CONTAINING PROTEIN"/>
    <property type="match status" value="1"/>
</dbReference>
<dbReference type="InterPro" id="IPR000601">
    <property type="entry name" value="PKD_dom"/>
</dbReference>
<dbReference type="Pfam" id="PF13585">
    <property type="entry name" value="CHU_C"/>
    <property type="match status" value="1"/>
</dbReference>
<dbReference type="Gene3D" id="2.60.40.10">
    <property type="entry name" value="Immunoglobulins"/>
    <property type="match status" value="1"/>
</dbReference>
<dbReference type="RefSeq" id="WP_270126525.1">
    <property type="nucleotide sequence ID" value="NZ_CP115396.1"/>
</dbReference>
<dbReference type="Proteomes" id="UP001211872">
    <property type="component" value="Chromosome"/>
</dbReference>
<keyword evidence="1" id="KW-0732">Signal</keyword>